<name>A0ABV2JVQ1_9GAMM</name>
<evidence type="ECO:0000313" key="1">
    <source>
        <dbReference type="EMBL" id="MET3652920.1"/>
    </source>
</evidence>
<reference evidence="1 2" key="1">
    <citation type="submission" date="2024-06" db="EMBL/GenBank/DDBJ databases">
        <title>Sorghum-associated microbial communities from plants grown in Nebraska, USA.</title>
        <authorList>
            <person name="Schachtman D."/>
        </authorList>
    </citation>
    <scope>NUCLEOTIDE SEQUENCE [LARGE SCALE GENOMIC DNA]</scope>
    <source>
        <strain evidence="1 2">1073</strain>
    </source>
</reference>
<evidence type="ECO:0008006" key="3">
    <source>
        <dbReference type="Google" id="ProtNLM"/>
    </source>
</evidence>
<evidence type="ECO:0000313" key="2">
    <source>
        <dbReference type="Proteomes" id="UP001549184"/>
    </source>
</evidence>
<dbReference type="EMBL" id="JBEPMU010000003">
    <property type="protein sequence ID" value="MET3652920.1"/>
    <property type="molecule type" value="Genomic_DNA"/>
</dbReference>
<keyword evidence="2" id="KW-1185">Reference proteome</keyword>
<proteinExistence type="predicted"/>
<organism evidence="1 2">
    <name type="scientific">Dyella japonica</name>
    <dbReference type="NCBI Taxonomy" id="231455"/>
    <lineage>
        <taxon>Bacteria</taxon>
        <taxon>Pseudomonadati</taxon>
        <taxon>Pseudomonadota</taxon>
        <taxon>Gammaproteobacteria</taxon>
        <taxon>Lysobacterales</taxon>
        <taxon>Rhodanobacteraceae</taxon>
        <taxon>Dyella</taxon>
    </lineage>
</organism>
<comment type="caution">
    <text evidence="1">The sequence shown here is derived from an EMBL/GenBank/DDBJ whole genome shotgun (WGS) entry which is preliminary data.</text>
</comment>
<dbReference type="RefSeq" id="WP_354014305.1">
    <property type="nucleotide sequence ID" value="NZ_JBEPMU010000003.1"/>
</dbReference>
<gene>
    <name evidence="1" type="ORF">ABIC75_002652</name>
</gene>
<accession>A0ABV2JVQ1</accession>
<dbReference type="Proteomes" id="UP001549184">
    <property type="component" value="Unassembled WGS sequence"/>
</dbReference>
<protein>
    <recommendedName>
        <fullName evidence="3">YCII-related domain-containing protein</fullName>
    </recommendedName>
</protein>
<sequence>MKQFLAVYIGTEAAHKASGWDALSEADRQARQKQGVQAWGAWVQAHRDAIVEVGTPLGKTLRVSRSGIESIRNPLTAFTVVQAESHEAAAKLFEGHPHFTIFPGDSVEIMECLPLPG</sequence>